<dbReference type="EMBL" id="JBAMMX010000008">
    <property type="protein sequence ID" value="KAK6934100.1"/>
    <property type="molecule type" value="Genomic_DNA"/>
</dbReference>
<comment type="caution">
    <text evidence="6">The sequence shown here is derived from an EMBL/GenBank/DDBJ whole genome shotgun (WGS) entry which is preliminary data.</text>
</comment>
<dbReference type="PROSITE" id="PS50969">
    <property type="entry name" value="FCP1"/>
    <property type="match status" value="1"/>
</dbReference>
<dbReference type="GO" id="GO:0004721">
    <property type="term" value="F:phosphoprotein phosphatase activity"/>
    <property type="evidence" value="ECO:0007669"/>
    <property type="project" value="UniProtKB-KW"/>
</dbReference>
<keyword evidence="7" id="KW-1185">Reference proteome</keyword>
<organism evidence="6 7">
    <name type="scientific">Dillenia turbinata</name>
    <dbReference type="NCBI Taxonomy" id="194707"/>
    <lineage>
        <taxon>Eukaryota</taxon>
        <taxon>Viridiplantae</taxon>
        <taxon>Streptophyta</taxon>
        <taxon>Embryophyta</taxon>
        <taxon>Tracheophyta</taxon>
        <taxon>Spermatophyta</taxon>
        <taxon>Magnoliopsida</taxon>
        <taxon>eudicotyledons</taxon>
        <taxon>Gunneridae</taxon>
        <taxon>Pentapetalae</taxon>
        <taxon>Dilleniales</taxon>
        <taxon>Dilleniaceae</taxon>
        <taxon>Dillenia</taxon>
    </lineage>
</organism>
<evidence type="ECO:0000256" key="2">
    <source>
        <dbReference type="ARBA" id="ARBA00022912"/>
    </source>
</evidence>
<dbReference type="Gene3D" id="3.40.50.1000">
    <property type="entry name" value="HAD superfamily/HAD-like"/>
    <property type="match status" value="1"/>
</dbReference>
<comment type="function">
    <text evidence="3">Probable phosphatase.</text>
</comment>
<keyword evidence="2" id="KW-0904">Protein phosphatase</keyword>
<dbReference type="NCBIfam" id="TIGR02251">
    <property type="entry name" value="HIF-SF_euk"/>
    <property type="match status" value="1"/>
</dbReference>
<evidence type="ECO:0000259" key="5">
    <source>
        <dbReference type="PROSITE" id="PS50969"/>
    </source>
</evidence>
<dbReference type="InterPro" id="IPR004274">
    <property type="entry name" value="FCP1_dom"/>
</dbReference>
<keyword evidence="1" id="KW-0378">Hydrolase</keyword>
<dbReference type="SUPFAM" id="SSF56784">
    <property type="entry name" value="HAD-like"/>
    <property type="match status" value="1"/>
</dbReference>
<dbReference type="InterPro" id="IPR036412">
    <property type="entry name" value="HAD-like_sf"/>
</dbReference>
<evidence type="ECO:0000256" key="3">
    <source>
        <dbReference type="ARBA" id="ARBA00037324"/>
    </source>
</evidence>
<dbReference type="AlphaFoldDB" id="A0AAN8VHE6"/>
<protein>
    <submittedName>
        <fullName evidence="6">FCP1 homology domain</fullName>
    </submittedName>
</protein>
<dbReference type="Pfam" id="PF03031">
    <property type="entry name" value="NIF"/>
    <property type="match status" value="1"/>
</dbReference>
<proteinExistence type="inferred from homology"/>
<evidence type="ECO:0000256" key="4">
    <source>
        <dbReference type="ARBA" id="ARBA00038355"/>
    </source>
</evidence>
<dbReference type="PANTHER" id="PTHR12210">
    <property type="entry name" value="DULLARD PROTEIN PHOSPHATASE"/>
    <property type="match status" value="1"/>
</dbReference>
<evidence type="ECO:0000313" key="7">
    <source>
        <dbReference type="Proteomes" id="UP001370490"/>
    </source>
</evidence>
<dbReference type="SMART" id="SM00577">
    <property type="entry name" value="CPDc"/>
    <property type="match status" value="1"/>
</dbReference>
<dbReference type="Proteomes" id="UP001370490">
    <property type="component" value="Unassembled WGS sequence"/>
</dbReference>
<evidence type="ECO:0000313" key="6">
    <source>
        <dbReference type="EMBL" id="KAK6934100.1"/>
    </source>
</evidence>
<dbReference type="FunFam" id="3.40.50.1000:FF:000015">
    <property type="entry name" value="CTD small phosphatase-like protein 2"/>
    <property type="match status" value="1"/>
</dbReference>
<comment type="similarity">
    <text evidence="4">Belongs to the CTDSPL2 family.</text>
</comment>
<evidence type="ECO:0000256" key="1">
    <source>
        <dbReference type="ARBA" id="ARBA00022801"/>
    </source>
</evidence>
<reference evidence="6 7" key="1">
    <citation type="submission" date="2023-12" db="EMBL/GenBank/DDBJ databases">
        <title>A high-quality genome assembly for Dillenia turbinata (Dilleniales).</title>
        <authorList>
            <person name="Chanderbali A."/>
        </authorList>
    </citation>
    <scope>NUCLEOTIDE SEQUENCE [LARGE SCALE GENOMIC DNA]</scope>
    <source>
        <strain evidence="6">LSX21</strain>
        <tissue evidence="6">Leaf</tissue>
    </source>
</reference>
<name>A0AAN8VHE6_9MAGN</name>
<feature type="domain" description="FCP1 homology" evidence="5">
    <location>
        <begin position="305"/>
        <end position="464"/>
    </location>
</feature>
<dbReference type="InterPro" id="IPR023214">
    <property type="entry name" value="HAD_sf"/>
</dbReference>
<dbReference type="CDD" id="cd07521">
    <property type="entry name" value="HAD_FCP1-like"/>
    <property type="match status" value="1"/>
</dbReference>
<dbReference type="InterPro" id="IPR050365">
    <property type="entry name" value="TIM50"/>
</dbReference>
<accession>A0AAN8VHE6</accession>
<gene>
    <name evidence="6" type="ORF">RJ641_034255</name>
</gene>
<dbReference type="GO" id="GO:0005634">
    <property type="term" value="C:nucleus"/>
    <property type="evidence" value="ECO:0007669"/>
    <property type="project" value="UniProtKB-ARBA"/>
</dbReference>
<dbReference type="InterPro" id="IPR011948">
    <property type="entry name" value="Dullard_phosphatase"/>
</dbReference>
<sequence>MSDGACNKSEPMLTVKMKNKPIAASTREGYGLRVCRMSSKICKSSCLQYRTSDEPAVPKSLIDTSQCVASMEESLQELGNEEAHVIQNFLGEDYPVPERQLLSQVGKLESAATMPPSGLKSLCSHILESEGVPCKENMHDNTGGEKGACDMLQLTTDGDSIWNEFPLDHRTSSLPDSCLSEINDTGSLLNSFSSFDDFLKSPIFEFCEPYMSGASERCMILPPLEEAEDRIHKDLTQSSIEYFANSNDPCFLGMDLRDQKIGTVPHSLDLDRQDCFNPDSFIGNMPDLVEVASNTLPLSLPKERPRTKPITLALDLDETLIHSTMDQSDDADFTFQVLVDMKDFTVYVRLRPFLMPFLKRVAEMFEIVVFTASQRVYAEKILNILDPERKFISYSVYRDSCTFSDDIYSKDLTILGVDLAKVAIVDNSPQVFRLQVDNGIPIKSWFDDPSDCELISLIPFLETLADADDVRPIIAKRFGNKE</sequence>